<dbReference type="InterPro" id="IPR013785">
    <property type="entry name" value="Aldolase_TIM"/>
</dbReference>
<dbReference type="GO" id="GO:0046872">
    <property type="term" value="F:metal ion binding"/>
    <property type="evidence" value="ECO:0007669"/>
    <property type="project" value="UniProtKB-KW"/>
</dbReference>
<evidence type="ECO:0000313" key="8">
    <source>
        <dbReference type="Proteomes" id="UP001177943"/>
    </source>
</evidence>
<keyword evidence="6" id="KW-0411">Iron-sulfur</keyword>
<evidence type="ECO:0000256" key="5">
    <source>
        <dbReference type="ARBA" id="ARBA00023004"/>
    </source>
</evidence>
<dbReference type="Proteomes" id="UP001177943">
    <property type="component" value="Chromosome"/>
</dbReference>
<keyword evidence="3" id="KW-0949">S-adenosyl-L-methionine</keyword>
<dbReference type="SFLD" id="SFLDS00029">
    <property type="entry name" value="Radical_SAM"/>
    <property type="match status" value="1"/>
</dbReference>
<keyword evidence="5" id="KW-0408">Iron</keyword>
<gene>
    <name evidence="7" type="ORF">QNH46_01150</name>
</gene>
<dbReference type="KEGG" id="pwn:QNH46_01150"/>
<sequence>MLLRVHQFIPATRVEGPGIRACIQVQGCPIHCPGCAVPFTWAADGGIAMEVEKLAEQILQGPEVEGVTFLGGEPFAQARALAQLGGILKNSGLSVMTFTGYLIENLRSSGNQDYLDLLAVTDLLIDGPFQKDKLDTSRPWVGSSNQRYHFLTDRYLHLQDQLAEIPNRLEVRLAPDGRVKVNGLAEVKDLEDLFGRLLS</sequence>
<comment type="cofactor">
    <cofactor evidence="1">
        <name>[4Fe-4S] cluster</name>
        <dbReference type="ChEBI" id="CHEBI:49883"/>
    </cofactor>
</comment>
<dbReference type="PANTHER" id="PTHR30352:SF2">
    <property type="entry name" value="ANAEROBIC RIBONUCLEOSIDE-TRIPHOSPHATE REDUCTASE-ACTIVATING PROTEIN"/>
    <property type="match status" value="1"/>
</dbReference>
<dbReference type="GO" id="GO:0051539">
    <property type="term" value="F:4 iron, 4 sulfur cluster binding"/>
    <property type="evidence" value="ECO:0007669"/>
    <property type="project" value="UniProtKB-KW"/>
</dbReference>
<organism evidence="7 8">
    <name type="scientific">Paenibacillus woosongensis</name>
    <dbReference type="NCBI Taxonomy" id="307580"/>
    <lineage>
        <taxon>Bacteria</taxon>
        <taxon>Bacillati</taxon>
        <taxon>Bacillota</taxon>
        <taxon>Bacilli</taxon>
        <taxon>Bacillales</taxon>
        <taxon>Paenibacillaceae</taxon>
        <taxon>Paenibacillus</taxon>
    </lineage>
</organism>
<name>A0AA95KW69_9BACL</name>
<dbReference type="InterPro" id="IPR058240">
    <property type="entry name" value="rSAM_sf"/>
</dbReference>
<evidence type="ECO:0000256" key="6">
    <source>
        <dbReference type="ARBA" id="ARBA00023014"/>
    </source>
</evidence>
<dbReference type="GO" id="GO:0043365">
    <property type="term" value="F:[formate-C-acetyltransferase]-activating enzyme activity"/>
    <property type="evidence" value="ECO:0007669"/>
    <property type="project" value="InterPro"/>
</dbReference>
<reference evidence="7" key="1">
    <citation type="submission" date="2023-05" db="EMBL/GenBank/DDBJ databases">
        <title>Comparative genomics of Bacillaceae isolates and their secondary metabolite potential.</title>
        <authorList>
            <person name="Song L."/>
            <person name="Nielsen L.J."/>
            <person name="Mohite O."/>
            <person name="Xu X."/>
            <person name="Weber T."/>
            <person name="Kovacs A.T."/>
        </authorList>
    </citation>
    <scope>NUCLEOTIDE SEQUENCE</scope>
    <source>
        <strain evidence="7">B2_4</strain>
    </source>
</reference>
<dbReference type="SFLD" id="SFLDF00299">
    <property type="entry name" value="anaerobic_ribonucleoside-triph"/>
    <property type="match status" value="1"/>
</dbReference>
<evidence type="ECO:0000256" key="4">
    <source>
        <dbReference type="ARBA" id="ARBA00022723"/>
    </source>
</evidence>
<dbReference type="SFLD" id="SFLDG01063">
    <property type="entry name" value="activating_enzymes__group_1"/>
    <property type="match status" value="1"/>
</dbReference>
<dbReference type="GO" id="GO:0004748">
    <property type="term" value="F:ribonucleoside-diphosphate reductase activity, thioredoxin disulfide as acceptor"/>
    <property type="evidence" value="ECO:0007669"/>
    <property type="project" value="TreeGrafter"/>
</dbReference>
<dbReference type="InterPro" id="IPR034457">
    <property type="entry name" value="Organic_radical-activating"/>
</dbReference>
<dbReference type="SFLD" id="SFLDG01066">
    <property type="entry name" value="organic_radical-activating_enz"/>
    <property type="match status" value="1"/>
</dbReference>
<dbReference type="Gene3D" id="3.20.20.70">
    <property type="entry name" value="Aldolase class I"/>
    <property type="match status" value="1"/>
</dbReference>
<dbReference type="InterPro" id="IPR012837">
    <property type="entry name" value="NrdG"/>
</dbReference>
<dbReference type="SUPFAM" id="SSF102114">
    <property type="entry name" value="Radical SAM enzymes"/>
    <property type="match status" value="1"/>
</dbReference>
<evidence type="ECO:0000256" key="2">
    <source>
        <dbReference type="ARBA" id="ARBA00022485"/>
    </source>
</evidence>
<evidence type="ECO:0000256" key="1">
    <source>
        <dbReference type="ARBA" id="ARBA00001966"/>
    </source>
</evidence>
<accession>A0AA95KW69</accession>
<proteinExistence type="predicted"/>
<keyword evidence="4" id="KW-0479">Metal-binding</keyword>
<dbReference type="PANTHER" id="PTHR30352">
    <property type="entry name" value="PYRUVATE FORMATE-LYASE-ACTIVATING ENZYME"/>
    <property type="match status" value="1"/>
</dbReference>
<evidence type="ECO:0000313" key="7">
    <source>
        <dbReference type="EMBL" id="WHX49330.1"/>
    </source>
</evidence>
<dbReference type="Pfam" id="PF13353">
    <property type="entry name" value="Fer4_12"/>
    <property type="match status" value="1"/>
</dbReference>
<evidence type="ECO:0000256" key="3">
    <source>
        <dbReference type="ARBA" id="ARBA00022691"/>
    </source>
</evidence>
<dbReference type="AlphaFoldDB" id="A0AA95KW69"/>
<dbReference type="RefSeq" id="WP_283926561.1">
    <property type="nucleotide sequence ID" value="NZ_CP126084.1"/>
</dbReference>
<dbReference type="EMBL" id="CP126084">
    <property type="protein sequence ID" value="WHX49330.1"/>
    <property type="molecule type" value="Genomic_DNA"/>
</dbReference>
<protein>
    <submittedName>
        <fullName evidence="7">4Fe-4S single cluster domain-containing protein</fullName>
    </submittedName>
</protein>
<keyword evidence="2" id="KW-0004">4Fe-4S</keyword>
<dbReference type="InterPro" id="IPR007197">
    <property type="entry name" value="rSAM"/>
</dbReference>